<reference evidence="1 2" key="1">
    <citation type="journal article" date="2019" name="Commun. Biol.">
        <title>The bagworm genome reveals a unique fibroin gene that provides high tensile strength.</title>
        <authorList>
            <person name="Kono N."/>
            <person name="Nakamura H."/>
            <person name="Ohtoshi R."/>
            <person name="Tomita M."/>
            <person name="Numata K."/>
            <person name="Arakawa K."/>
        </authorList>
    </citation>
    <scope>NUCLEOTIDE SEQUENCE [LARGE SCALE GENOMIC DNA]</scope>
</reference>
<gene>
    <name evidence="1" type="ORF">EVAR_102570_1</name>
</gene>
<dbReference type="EMBL" id="BGZK01004045">
    <property type="protein sequence ID" value="GBP06499.1"/>
    <property type="molecule type" value="Genomic_DNA"/>
</dbReference>
<accession>A0A4C1SWE2</accession>
<dbReference type="Proteomes" id="UP000299102">
    <property type="component" value="Unassembled WGS sequence"/>
</dbReference>
<organism evidence="1 2">
    <name type="scientific">Eumeta variegata</name>
    <name type="common">Bagworm moth</name>
    <name type="synonym">Eumeta japonica</name>
    <dbReference type="NCBI Taxonomy" id="151549"/>
    <lineage>
        <taxon>Eukaryota</taxon>
        <taxon>Metazoa</taxon>
        <taxon>Ecdysozoa</taxon>
        <taxon>Arthropoda</taxon>
        <taxon>Hexapoda</taxon>
        <taxon>Insecta</taxon>
        <taxon>Pterygota</taxon>
        <taxon>Neoptera</taxon>
        <taxon>Endopterygota</taxon>
        <taxon>Lepidoptera</taxon>
        <taxon>Glossata</taxon>
        <taxon>Ditrysia</taxon>
        <taxon>Tineoidea</taxon>
        <taxon>Psychidae</taxon>
        <taxon>Oiketicinae</taxon>
        <taxon>Eumeta</taxon>
    </lineage>
</organism>
<evidence type="ECO:0000313" key="1">
    <source>
        <dbReference type="EMBL" id="GBP06499.1"/>
    </source>
</evidence>
<sequence>MSTVSEQRLVYDVAPQRYFHSLMAEYVPRRAIITEQETKLSPFPHIIYNVGGKAMMWPTWLQQLASSTSTLLLSLSIYVIGRYKYKSVASAVAFHPVSESSTPPPSVHSPLRQISSSTQGSCELLISLALRVSMSGSDHLLSDGLHTRFLLKNSVQKKKEGLPKLLTRNRIFGSGRSGSPEVSLNTTAEADTSRLYGESSTKKISLRDQNKSPQNKKVCCTQTKKVIFFCVDKLEDQVADLYINTEVNLEINKAITIKGGGEHRFPEKTRLIGPGRQRNSGREDGTSLTAAAAAPLGVLLLY</sequence>
<evidence type="ECO:0000313" key="2">
    <source>
        <dbReference type="Proteomes" id="UP000299102"/>
    </source>
</evidence>
<proteinExistence type="predicted"/>
<keyword evidence="2" id="KW-1185">Reference proteome</keyword>
<protein>
    <submittedName>
        <fullName evidence="1">Uncharacterized protein</fullName>
    </submittedName>
</protein>
<name>A0A4C1SWE2_EUMVA</name>
<comment type="caution">
    <text evidence="1">The sequence shown here is derived from an EMBL/GenBank/DDBJ whole genome shotgun (WGS) entry which is preliminary data.</text>
</comment>
<dbReference type="AlphaFoldDB" id="A0A4C1SWE2"/>